<evidence type="ECO:0000313" key="2">
    <source>
        <dbReference type="EMBL" id="GFG31631.1"/>
    </source>
</evidence>
<accession>A0A6L2PGE8</accession>
<dbReference type="Proteomes" id="UP000502823">
    <property type="component" value="Unassembled WGS sequence"/>
</dbReference>
<dbReference type="InParanoid" id="A0A6L2PGE8"/>
<comment type="caution">
    <text evidence="2">The sequence shown here is derived from an EMBL/GenBank/DDBJ whole genome shotgun (WGS) entry which is preliminary data.</text>
</comment>
<dbReference type="InterPro" id="IPR016024">
    <property type="entry name" value="ARM-type_fold"/>
</dbReference>
<dbReference type="InterPro" id="IPR018870">
    <property type="entry name" value="Tti2"/>
</dbReference>
<dbReference type="Pfam" id="PF10521">
    <property type="entry name" value="Tti2"/>
    <property type="match status" value="1"/>
</dbReference>
<dbReference type="AlphaFoldDB" id="A0A6L2PGE8"/>
<dbReference type="GO" id="GO:0005829">
    <property type="term" value="C:cytosol"/>
    <property type="evidence" value="ECO:0007669"/>
    <property type="project" value="TreeGrafter"/>
</dbReference>
<evidence type="ECO:0000256" key="1">
    <source>
        <dbReference type="ARBA" id="ARBA00034736"/>
    </source>
</evidence>
<sequence length="450" mass="51318">MGDTVLLDTLEILRKSGNKIPEQVWETVEDAILGAFVPQMTVGNERPCEESDFKQYLLNIGSKLKAIALIFQQIVQNLGCDEFHSNKQISKNHAVHLLILCGEHSIDDKWTTKETIKYSEELLSLLCKLWCCKSVSLMLIGDESRQEYFGLFSVALLSLRPKLEKNTWKTYPAAVSCYQWLLFQVKSPHLSPHLSSVLPTALIILDDFVLDNRICGIKCLNHITDNVTRTELGWSGHGDVIYKALEPLLYQREAAIIQPLVSCLITVLGKVEGGYIRDEPNYQWSRYDDVLEKLLQTMEMEDSLALRLAYITSLPPLLAAAGLRICRWSKRLLHVCGCYLEVAGHSQQKEAQHTLLAVQVFLHQCWPLVPAHSQILLEMLLRLLCDITYKEETTGRELDAEEQHILNLIEDCLVLVVKIAPEQSKMLCLDLKNRARFNRIFETVIDKVFE</sequence>
<dbReference type="EMBL" id="BLKM01004528">
    <property type="protein sequence ID" value="GFG31631.1"/>
    <property type="molecule type" value="Genomic_DNA"/>
</dbReference>
<dbReference type="OrthoDB" id="6417021at2759"/>
<proteinExistence type="inferred from homology"/>
<organism evidence="2 3">
    <name type="scientific">Coptotermes formosanus</name>
    <name type="common">Formosan subterranean termite</name>
    <dbReference type="NCBI Taxonomy" id="36987"/>
    <lineage>
        <taxon>Eukaryota</taxon>
        <taxon>Metazoa</taxon>
        <taxon>Ecdysozoa</taxon>
        <taxon>Arthropoda</taxon>
        <taxon>Hexapoda</taxon>
        <taxon>Insecta</taxon>
        <taxon>Pterygota</taxon>
        <taxon>Neoptera</taxon>
        <taxon>Polyneoptera</taxon>
        <taxon>Dictyoptera</taxon>
        <taxon>Blattodea</taxon>
        <taxon>Blattoidea</taxon>
        <taxon>Termitoidae</taxon>
        <taxon>Rhinotermitidae</taxon>
        <taxon>Coptotermes</taxon>
    </lineage>
</organism>
<name>A0A6L2PGE8_COPFO</name>
<comment type="similarity">
    <text evidence="1">Belongs to the TTI2 family.</text>
</comment>
<keyword evidence="3" id="KW-1185">Reference proteome</keyword>
<reference evidence="3" key="1">
    <citation type="submission" date="2020-01" db="EMBL/GenBank/DDBJ databases">
        <title>Draft genome sequence of the Termite Coptotermes fromosanus.</title>
        <authorList>
            <person name="Itakura S."/>
            <person name="Yosikawa Y."/>
            <person name="Umezawa K."/>
        </authorList>
    </citation>
    <scope>NUCLEOTIDE SEQUENCE [LARGE SCALE GENOMIC DNA]</scope>
</reference>
<dbReference type="SUPFAM" id="SSF48371">
    <property type="entry name" value="ARM repeat"/>
    <property type="match status" value="1"/>
</dbReference>
<evidence type="ECO:0008006" key="4">
    <source>
        <dbReference type="Google" id="ProtNLM"/>
    </source>
</evidence>
<dbReference type="GO" id="GO:0005634">
    <property type="term" value="C:nucleus"/>
    <property type="evidence" value="ECO:0007669"/>
    <property type="project" value="TreeGrafter"/>
</dbReference>
<dbReference type="GO" id="GO:0110078">
    <property type="term" value="C:TTT Hsp90 cochaperone complex"/>
    <property type="evidence" value="ECO:0007669"/>
    <property type="project" value="InterPro"/>
</dbReference>
<dbReference type="PANTHER" id="PTHR32226">
    <property type="entry name" value="TELO2-INTERACTING PROTEIN 2"/>
    <property type="match status" value="1"/>
</dbReference>
<protein>
    <recommendedName>
        <fullName evidence="4">TELO2-interacting protein 2</fullName>
    </recommendedName>
</protein>
<evidence type="ECO:0000313" key="3">
    <source>
        <dbReference type="Proteomes" id="UP000502823"/>
    </source>
</evidence>
<gene>
    <name evidence="2" type="ORF">Cfor_12535</name>
</gene>
<dbReference type="PANTHER" id="PTHR32226:SF2">
    <property type="entry name" value="TELO2-INTERACTING PROTEIN 2"/>
    <property type="match status" value="1"/>
</dbReference>